<sequence length="261" mass="30111">MEFLKQYSPDAASMMKCYRIINRKVYFSLRVLDMYAYRLKCIQNYNSTKSRSEKRQKINFSSADRNKTAILEVLENFFDKSIEGKVLEISSGTGQHSAYFAPHFPKLTFYTSEYEESLMDSIRAYAADTPTKNVKEPVLINVIDDWTKWNVPNDFDYAININMIHVTPFPCSIGLFKNVSSILKIGGLLITYGAYANNGVLEPESNRDFDRSIRKRDPNCGVRDIQDLIKVSETYGISLKHIQEMPANNKCIIWQKTNVFK</sequence>
<dbReference type="PANTHER" id="PTHR20974">
    <property type="entry name" value="UPF0585 PROTEIN CG18661"/>
    <property type="match status" value="1"/>
</dbReference>
<keyword evidence="3" id="KW-1185">Reference proteome</keyword>
<protein>
    <recommendedName>
        <fullName evidence="4">Methyltransferase-like 26</fullName>
    </recommendedName>
</protein>
<dbReference type="InterPro" id="IPR010342">
    <property type="entry name" value="DUF938"/>
</dbReference>
<dbReference type="PANTHER" id="PTHR20974:SF0">
    <property type="entry name" value="UPF0585 PROTEIN CG18661"/>
    <property type="match status" value="1"/>
</dbReference>
<dbReference type="OrthoDB" id="10258744at2759"/>
<dbReference type="InterPro" id="IPR029063">
    <property type="entry name" value="SAM-dependent_MTases_sf"/>
</dbReference>
<evidence type="ECO:0000256" key="1">
    <source>
        <dbReference type="ARBA" id="ARBA00008308"/>
    </source>
</evidence>
<proteinExistence type="inferred from homology"/>
<dbReference type="EMBL" id="OV651817">
    <property type="protein sequence ID" value="CAH1110413.1"/>
    <property type="molecule type" value="Genomic_DNA"/>
</dbReference>
<dbReference type="SUPFAM" id="SSF53335">
    <property type="entry name" value="S-adenosyl-L-methionine-dependent methyltransferases"/>
    <property type="match status" value="1"/>
</dbReference>
<accession>A0A9P0D209</accession>
<dbReference type="Gene3D" id="3.40.50.150">
    <property type="entry name" value="Vaccinia Virus protein VP39"/>
    <property type="match status" value="1"/>
</dbReference>
<dbReference type="Pfam" id="PF06080">
    <property type="entry name" value="DUF938"/>
    <property type="match status" value="1"/>
</dbReference>
<evidence type="ECO:0008006" key="4">
    <source>
        <dbReference type="Google" id="ProtNLM"/>
    </source>
</evidence>
<dbReference type="Proteomes" id="UP001153636">
    <property type="component" value="Chromosome 5"/>
</dbReference>
<dbReference type="AlphaFoldDB" id="A0A9P0D209"/>
<organism evidence="2 3">
    <name type="scientific">Psylliodes chrysocephalus</name>
    <dbReference type="NCBI Taxonomy" id="3402493"/>
    <lineage>
        <taxon>Eukaryota</taxon>
        <taxon>Metazoa</taxon>
        <taxon>Ecdysozoa</taxon>
        <taxon>Arthropoda</taxon>
        <taxon>Hexapoda</taxon>
        <taxon>Insecta</taxon>
        <taxon>Pterygota</taxon>
        <taxon>Neoptera</taxon>
        <taxon>Endopterygota</taxon>
        <taxon>Coleoptera</taxon>
        <taxon>Polyphaga</taxon>
        <taxon>Cucujiformia</taxon>
        <taxon>Chrysomeloidea</taxon>
        <taxon>Chrysomelidae</taxon>
        <taxon>Galerucinae</taxon>
        <taxon>Alticini</taxon>
        <taxon>Psylliodes</taxon>
    </lineage>
</organism>
<reference evidence="2" key="1">
    <citation type="submission" date="2022-01" db="EMBL/GenBank/DDBJ databases">
        <authorList>
            <person name="King R."/>
        </authorList>
    </citation>
    <scope>NUCLEOTIDE SEQUENCE</scope>
</reference>
<gene>
    <name evidence="2" type="ORF">PSYICH_LOCUS11138</name>
</gene>
<comment type="similarity">
    <text evidence="1">Belongs to the UPF0585 family.</text>
</comment>
<evidence type="ECO:0000313" key="2">
    <source>
        <dbReference type="EMBL" id="CAH1110413.1"/>
    </source>
</evidence>
<name>A0A9P0D209_9CUCU</name>
<evidence type="ECO:0000313" key="3">
    <source>
        <dbReference type="Proteomes" id="UP001153636"/>
    </source>
</evidence>